<evidence type="ECO:0000256" key="6">
    <source>
        <dbReference type="SAM" id="MobiDB-lite"/>
    </source>
</evidence>
<dbReference type="SUPFAM" id="SSF103473">
    <property type="entry name" value="MFS general substrate transporter"/>
    <property type="match status" value="1"/>
</dbReference>
<protein>
    <recommendedName>
        <fullName evidence="10">MFS transporter</fullName>
    </recommendedName>
</protein>
<proteinExistence type="predicted"/>
<dbReference type="InterPro" id="IPR011701">
    <property type="entry name" value="MFS"/>
</dbReference>
<dbReference type="RefSeq" id="WP_189902516.1">
    <property type="nucleotide sequence ID" value="NZ_JBHMBZ010000005.1"/>
</dbReference>
<evidence type="ECO:0000256" key="2">
    <source>
        <dbReference type="ARBA" id="ARBA00022475"/>
    </source>
</evidence>
<dbReference type="Gene3D" id="1.20.1250.20">
    <property type="entry name" value="MFS general substrate transporter like domains"/>
    <property type="match status" value="1"/>
</dbReference>
<dbReference type="Proteomes" id="UP000641386">
    <property type="component" value="Unassembled WGS sequence"/>
</dbReference>
<feature type="transmembrane region" description="Helical" evidence="7">
    <location>
        <begin position="53"/>
        <end position="76"/>
    </location>
</feature>
<evidence type="ECO:0000256" key="7">
    <source>
        <dbReference type="SAM" id="Phobius"/>
    </source>
</evidence>
<feature type="transmembrane region" description="Helical" evidence="7">
    <location>
        <begin position="115"/>
        <end position="135"/>
    </location>
</feature>
<dbReference type="GO" id="GO:0022857">
    <property type="term" value="F:transmembrane transporter activity"/>
    <property type="evidence" value="ECO:0007669"/>
    <property type="project" value="InterPro"/>
</dbReference>
<dbReference type="AlphaFoldDB" id="A0A919A0L8"/>
<evidence type="ECO:0000313" key="8">
    <source>
        <dbReference type="EMBL" id="GHE82225.1"/>
    </source>
</evidence>
<reference evidence="8" key="1">
    <citation type="journal article" date="2014" name="Int. J. Syst. Evol. Microbiol.">
        <title>Complete genome sequence of Corynebacterium casei LMG S-19264T (=DSM 44701T), isolated from a smear-ripened cheese.</title>
        <authorList>
            <consortium name="US DOE Joint Genome Institute (JGI-PGF)"/>
            <person name="Walter F."/>
            <person name="Albersmeier A."/>
            <person name="Kalinowski J."/>
            <person name="Ruckert C."/>
        </authorList>
    </citation>
    <scope>NUCLEOTIDE SEQUENCE</scope>
    <source>
        <strain evidence="8">JCM 3302</strain>
    </source>
</reference>
<evidence type="ECO:0000313" key="9">
    <source>
        <dbReference type="Proteomes" id="UP000641386"/>
    </source>
</evidence>
<evidence type="ECO:0000256" key="4">
    <source>
        <dbReference type="ARBA" id="ARBA00022989"/>
    </source>
</evidence>
<feature type="region of interest" description="Disordered" evidence="6">
    <location>
        <begin position="208"/>
        <end position="228"/>
    </location>
</feature>
<evidence type="ECO:0000256" key="1">
    <source>
        <dbReference type="ARBA" id="ARBA00004651"/>
    </source>
</evidence>
<dbReference type="InterPro" id="IPR036259">
    <property type="entry name" value="MFS_trans_sf"/>
</dbReference>
<accession>A0A919A0L8</accession>
<keyword evidence="3 7" id="KW-0812">Transmembrane</keyword>
<organism evidence="8 9">
    <name type="scientific">Streptomyces spiralis</name>
    <dbReference type="NCBI Taxonomy" id="66376"/>
    <lineage>
        <taxon>Bacteria</taxon>
        <taxon>Bacillati</taxon>
        <taxon>Actinomycetota</taxon>
        <taxon>Actinomycetes</taxon>
        <taxon>Kitasatosporales</taxon>
        <taxon>Streptomycetaceae</taxon>
        <taxon>Streptomyces</taxon>
    </lineage>
</organism>
<sequence length="228" mass="23182">MGAPRPTTASEAVPPHRGIRTVPTTLAATALSICGVFVIYTYLAWFADRTSGIHVSTVTTVYLIFGVGAVVSNMVAGRLIDRMPPLRIAAFSMAGLTVARAVLAVLPGVVARTPAGAVVLCLVVAGWSLVGWMFNPAQQQRLLTVAGPLGPVVLSLNASTIYAGQAVGGGLGGLLPAHGPSALPLGALGCVLAALVFLTLSARPARRRTAAAPATPDPGPAARVRQIP</sequence>
<keyword evidence="9" id="KW-1185">Reference proteome</keyword>
<feature type="transmembrane region" description="Helical" evidence="7">
    <location>
        <begin position="182"/>
        <end position="200"/>
    </location>
</feature>
<comment type="caution">
    <text evidence="8">The sequence shown here is derived from an EMBL/GenBank/DDBJ whole genome shotgun (WGS) entry which is preliminary data.</text>
</comment>
<keyword evidence="5 7" id="KW-0472">Membrane</keyword>
<name>A0A919A0L8_9ACTN</name>
<keyword evidence="4 7" id="KW-1133">Transmembrane helix</keyword>
<feature type="transmembrane region" description="Helical" evidence="7">
    <location>
        <begin position="26"/>
        <end position="47"/>
    </location>
</feature>
<dbReference type="InterPro" id="IPR050189">
    <property type="entry name" value="MFS_Efflux_Transporters"/>
</dbReference>
<dbReference type="PANTHER" id="PTHR43124">
    <property type="entry name" value="PURINE EFFLUX PUMP PBUE"/>
    <property type="match status" value="1"/>
</dbReference>
<comment type="subcellular location">
    <subcellularLocation>
        <location evidence="1">Cell membrane</location>
        <topology evidence="1">Multi-pass membrane protein</topology>
    </subcellularLocation>
</comment>
<feature type="transmembrane region" description="Helical" evidence="7">
    <location>
        <begin position="88"/>
        <end position="109"/>
    </location>
</feature>
<reference evidence="8" key="2">
    <citation type="submission" date="2020-09" db="EMBL/GenBank/DDBJ databases">
        <authorList>
            <person name="Sun Q."/>
            <person name="Ohkuma M."/>
        </authorList>
    </citation>
    <scope>NUCLEOTIDE SEQUENCE</scope>
    <source>
        <strain evidence="8">JCM 3302</strain>
    </source>
</reference>
<keyword evidence="2" id="KW-1003">Cell membrane</keyword>
<dbReference type="EMBL" id="BNBC01000019">
    <property type="protein sequence ID" value="GHE82225.1"/>
    <property type="molecule type" value="Genomic_DNA"/>
</dbReference>
<evidence type="ECO:0000256" key="5">
    <source>
        <dbReference type="ARBA" id="ARBA00023136"/>
    </source>
</evidence>
<gene>
    <name evidence="8" type="ORF">GCM10014715_42540</name>
</gene>
<dbReference type="GO" id="GO:0005886">
    <property type="term" value="C:plasma membrane"/>
    <property type="evidence" value="ECO:0007669"/>
    <property type="project" value="UniProtKB-SubCell"/>
</dbReference>
<dbReference type="PANTHER" id="PTHR43124:SF10">
    <property type="entry name" value="PURINE EFFLUX PUMP PBUE"/>
    <property type="match status" value="1"/>
</dbReference>
<feature type="transmembrane region" description="Helical" evidence="7">
    <location>
        <begin position="142"/>
        <end position="162"/>
    </location>
</feature>
<evidence type="ECO:0008006" key="10">
    <source>
        <dbReference type="Google" id="ProtNLM"/>
    </source>
</evidence>
<dbReference type="Pfam" id="PF07690">
    <property type="entry name" value="MFS_1"/>
    <property type="match status" value="1"/>
</dbReference>
<evidence type="ECO:0000256" key="3">
    <source>
        <dbReference type="ARBA" id="ARBA00022692"/>
    </source>
</evidence>